<dbReference type="EMBL" id="JBHSWJ010000002">
    <property type="protein sequence ID" value="MFC6715110.1"/>
    <property type="molecule type" value="Genomic_DNA"/>
</dbReference>
<evidence type="ECO:0000313" key="4">
    <source>
        <dbReference type="Proteomes" id="UP001596356"/>
    </source>
</evidence>
<reference evidence="4" key="1">
    <citation type="journal article" date="2019" name="Int. J. Syst. Evol. Microbiol.">
        <title>The Global Catalogue of Microorganisms (GCM) 10K type strain sequencing project: providing services to taxonomists for standard genome sequencing and annotation.</title>
        <authorList>
            <consortium name="The Broad Institute Genomics Platform"/>
            <consortium name="The Broad Institute Genome Sequencing Center for Infectious Disease"/>
            <person name="Wu L."/>
            <person name="Ma J."/>
        </authorList>
    </citation>
    <scope>NUCLEOTIDE SEQUENCE [LARGE SCALE GENOMIC DNA]</scope>
    <source>
        <strain evidence="4">NBRC 106593</strain>
    </source>
</reference>
<sequence length="374" mass="38609">MPSAADNPLLPYVDRVLALGAPGSRPAATALGVQRDSTRHVAVGGWAQLPSTAGPGVPMWRAALVDLASVTKLAVTTTLAMQLVAEGVLALEEPVAAYVPQFVRGDVTLEDLLTHTAGLQPWWPLYCAAGDPIDICCDVAPATERGRQFCYSDLGVLLAGAMVSAAAGEPLDVAFADRVAGPLGLSARFGPLDPSLAAAGADSDGYEYAMLATGRPHPVPFGPQDFAGWRAGLVRGEVSDGNAAHAFGGGAAHAGLFASVDDLLTLGSALRDGTLVPRAVLERFARPSPLHPAQAVGFRRRQLPDGTTVLEHPGFTGSYLGFVLERPLVVAAAATRLHGTVGGLPHVLPQDLPATIATREVVEVAWHGVQAMGG</sequence>
<dbReference type="EC" id="3.-.-.-" evidence="3"/>
<evidence type="ECO:0000256" key="1">
    <source>
        <dbReference type="ARBA" id="ARBA00022801"/>
    </source>
</evidence>
<dbReference type="PANTHER" id="PTHR43283">
    <property type="entry name" value="BETA-LACTAMASE-RELATED"/>
    <property type="match status" value="1"/>
</dbReference>
<comment type="caution">
    <text evidence="3">The sequence shown here is derived from an EMBL/GenBank/DDBJ whole genome shotgun (WGS) entry which is preliminary data.</text>
</comment>
<dbReference type="InterPro" id="IPR050789">
    <property type="entry name" value="Diverse_Enzym_Activities"/>
</dbReference>
<proteinExistence type="predicted"/>
<dbReference type="RefSeq" id="WP_377823971.1">
    <property type="nucleotide sequence ID" value="NZ_JBHSWJ010000002.1"/>
</dbReference>
<dbReference type="SUPFAM" id="SSF56601">
    <property type="entry name" value="beta-lactamase/transpeptidase-like"/>
    <property type="match status" value="1"/>
</dbReference>
<keyword evidence="4" id="KW-1185">Reference proteome</keyword>
<name>A0ABW2AXD8_9MICO</name>
<organism evidence="3 4">
    <name type="scientific">Branchiibius cervicis</name>
    <dbReference type="NCBI Taxonomy" id="908252"/>
    <lineage>
        <taxon>Bacteria</taxon>
        <taxon>Bacillati</taxon>
        <taxon>Actinomycetota</taxon>
        <taxon>Actinomycetes</taxon>
        <taxon>Micrococcales</taxon>
        <taxon>Dermacoccaceae</taxon>
        <taxon>Branchiibius</taxon>
    </lineage>
</organism>
<feature type="domain" description="Beta-lactamase-related" evidence="2">
    <location>
        <begin position="23"/>
        <end position="339"/>
    </location>
</feature>
<evidence type="ECO:0000259" key="2">
    <source>
        <dbReference type="Pfam" id="PF00144"/>
    </source>
</evidence>
<dbReference type="GO" id="GO:0016787">
    <property type="term" value="F:hydrolase activity"/>
    <property type="evidence" value="ECO:0007669"/>
    <property type="project" value="UniProtKB-KW"/>
</dbReference>
<dbReference type="InterPro" id="IPR012338">
    <property type="entry name" value="Beta-lactam/transpept-like"/>
</dbReference>
<dbReference type="PANTHER" id="PTHR43283:SF11">
    <property type="entry name" value="BETA-LACTAMASE-RELATED DOMAIN-CONTAINING PROTEIN"/>
    <property type="match status" value="1"/>
</dbReference>
<gene>
    <name evidence="3" type="ORF">ACFQBT_15365</name>
</gene>
<evidence type="ECO:0000313" key="3">
    <source>
        <dbReference type="EMBL" id="MFC6715110.1"/>
    </source>
</evidence>
<keyword evidence="1 3" id="KW-0378">Hydrolase</keyword>
<dbReference type="Proteomes" id="UP001596356">
    <property type="component" value="Unassembled WGS sequence"/>
</dbReference>
<dbReference type="InterPro" id="IPR001466">
    <property type="entry name" value="Beta-lactam-related"/>
</dbReference>
<protein>
    <submittedName>
        <fullName evidence="3">Serine hydrolase domain-containing protein</fullName>
        <ecNumber evidence="3">3.-.-.-</ecNumber>
    </submittedName>
</protein>
<accession>A0ABW2AXD8</accession>
<dbReference type="Gene3D" id="3.40.710.10">
    <property type="entry name" value="DD-peptidase/beta-lactamase superfamily"/>
    <property type="match status" value="1"/>
</dbReference>
<dbReference type="Pfam" id="PF00144">
    <property type="entry name" value="Beta-lactamase"/>
    <property type="match status" value="1"/>
</dbReference>